<comment type="caution">
    <text evidence="2">The sequence shown here is derived from an EMBL/GenBank/DDBJ whole genome shotgun (WGS) entry which is preliminary data.</text>
</comment>
<accession>A0AAD7D606</accession>
<keyword evidence="3" id="KW-1185">Reference proteome</keyword>
<feature type="region of interest" description="Disordered" evidence="1">
    <location>
        <begin position="107"/>
        <end position="154"/>
    </location>
</feature>
<reference evidence="2" key="1">
    <citation type="submission" date="2023-03" db="EMBL/GenBank/DDBJ databases">
        <title>Massive genome expansion in bonnet fungi (Mycena s.s.) driven by repeated elements and novel gene families across ecological guilds.</title>
        <authorList>
            <consortium name="Lawrence Berkeley National Laboratory"/>
            <person name="Harder C.B."/>
            <person name="Miyauchi S."/>
            <person name="Viragh M."/>
            <person name="Kuo A."/>
            <person name="Thoen E."/>
            <person name="Andreopoulos B."/>
            <person name="Lu D."/>
            <person name="Skrede I."/>
            <person name="Drula E."/>
            <person name="Henrissat B."/>
            <person name="Morin E."/>
            <person name="Kohler A."/>
            <person name="Barry K."/>
            <person name="LaButti K."/>
            <person name="Morin E."/>
            <person name="Salamov A."/>
            <person name="Lipzen A."/>
            <person name="Mereny Z."/>
            <person name="Hegedus B."/>
            <person name="Baldrian P."/>
            <person name="Stursova M."/>
            <person name="Weitz H."/>
            <person name="Taylor A."/>
            <person name="Grigoriev I.V."/>
            <person name="Nagy L.G."/>
            <person name="Martin F."/>
            <person name="Kauserud H."/>
        </authorList>
    </citation>
    <scope>NUCLEOTIDE SEQUENCE</scope>
    <source>
        <strain evidence="2">CBHHK067</strain>
    </source>
</reference>
<evidence type="ECO:0000313" key="3">
    <source>
        <dbReference type="Proteomes" id="UP001221757"/>
    </source>
</evidence>
<name>A0AAD7D606_MYCRO</name>
<evidence type="ECO:0000256" key="1">
    <source>
        <dbReference type="SAM" id="MobiDB-lite"/>
    </source>
</evidence>
<dbReference type="Proteomes" id="UP001221757">
    <property type="component" value="Unassembled WGS sequence"/>
</dbReference>
<dbReference type="AlphaFoldDB" id="A0AAD7D606"/>
<sequence length="674" mass="75013">MPNSLQDYFWKGEKQNSSYYKTYCKACVKNRMQIAGAAMSDIVTQGQSFKAYQMVRCCTLAKMIHANLILACTTVGSVLGRKDSWIAHLIGGQVACVHASAEAKADASAQRSAASKKRDEPDTPGAAAPPQKKQQKDPNQPSLTGFRRNDMPYGPAEKDVIQRQVLRAIVSGRLSLRAFEEHEMKVLIGMFRTTAPAILPTGKVVGGRLLNAAAADVEAITIKALKGKISGLLTDGWKCKKKNAVNAICANSYLIELIEVTALNKDGPSLCEQFAGMIDRVEVKYGCIIIYFITDADGAGAKKGRQLLGIKRPWLILPSCWAHQFQLILGDYFKVHDMTAVIAEDATALIAWINNHGKVRKIFDEAQKVISQDRLGSIVILAYLVANLTRWTTHFIAFFRLFLLRAALQLAVLQNRSTIIAAEVGAATSKESQRLKEDAERFCALIEDATFWNGLEAVLGDLEPICLGTNINHKDSTRLDQVLLTIAGILRFADHPEPEVKKAMLVRLEKRWNDCDQPAFLAALILNPFEKLSCFGLNANLNQFKCLNLLISLYRRMSDRPDNSDTPEQRKVREAEVSKAFLQYLSGMGDFADFDATLWEETNHNTNPIPVWDAFTGSRHLKELAEFAITILNIIANQACCERTFSRTKIEQSDHCNRLSLAKIDKRTKVNKFI</sequence>
<dbReference type="SUPFAM" id="SSF53098">
    <property type="entry name" value="Ribonuclease H-like"/>
    <property type="match status" value="1"/>
</dbReference>
<protein>
    <submittedName>
        <fullName evidence="2">Ribonuclease H-like domain-containing protein</fullName>
    </submittedName>
</protein>
<evidence type="ECO:0000313" key="2">
    <source>
        <dbReference type="EMBL" id="KAJ7681256.1"/>
    </source>
</evidence>
<dbReference type="InterPro" id="IPR012337">
    <property type="entry name" value="RNaseH-like_sf"/>
</dbReference>
<organism evidence="2 3">
    <name type="scientific">Mycena rosella</name>
    <name type="common">Pink bonnet</name>
    <name type="synonym">Agaricus rosellus</name>
    <dbReference type="NCBI Taxonomy" id="1033263"/>
    <lineage>
        <taxon>Eukaryota</taxon>
        <taxon>Fungi</taxon>
        <taxon>Dikarya</taxon>
        <taxon>Basidiomycota</taxon>
        <taxon>Agaricomycotina</taxon>
        <taxon>Agaricomycetes</taxon>
        <taxon>Agaricomycetidae</taxon>
        <taxon>Agaricales</taxon>
        <taxon>Marasmiineae</taxon>
        <taxon>Mycenaceae</taxon>
        <taxon>Mycena</taxon>
    </lineage>
</organism>
<dbReference type="EMBL" id="JARKIE010000120">
    <property type="protein sequence ID" value="KAJ7681256.1"/>
    <property type="molecule type" value="Genomic_DNA"/>
</dbReference>
<gene>
    <name evidence="2" type="ORF">B0H17DRAFT_1231658</name>
</gene>
<proteinExistence type="predicted"/>